<dbReference type="InParanoid" id="A0A0V0Q8U5"/>
<organism evidence="2 3">
    <name type="scientific">Pseudocohnilembus persalinus</name>
    <name type="common">Ciliate</name>
    <dbReference type="NCBI Taxonomy" id="266149"/>
    <lineage>
        <taxon>Eukaryota</taxon>
        <taxon>Sar</taxon>
        <taxon>Alveolata</taxon>
        <taxon>Ciliophora</taxon>
        <taxon>Intramacronucleata</taxon>
        <taxon>Oligohymenophorea</taxon>
        <taxon>Scuticociliatia</taxon>
        <taxon>Philasterida</taxon>
        <taxon>Pseudocohnilembidae</taxon>
        <taxon>Pseudocohnilembus</taxon>
    </lineage>
</organism>
<dbReference type="Proteomes" id="UP000054937">
    <property type="component" value="Unassembled WGS sequence"/>
</dbReference>
<name>A0A0V0Q8U5_PSEPJ</name>
<evidence type="ECO:0000313" key="2">
    <source>
        <dbReference type="EMBL" id="KRW98575.1"/>
    </source>
</evidence>
<evidence type="ECO:0000256" key="1">
    <source>
        <dbReference type="SAM" id="MobiDB-lite"/>
    </source>
</evidence>
<proteinExistence type="predicted"/>
<dbReference type="AlphaFoldDB" id="A0A0V0Q8U5"/>
<keyword evidence="3" id="KW-1185">Reference proteome</keyword>
<reference evidence="2 3" key="1">
    <citation type="journal article" date="2015" name="Sci. Rep.">
        <title>Genome of the facultative scuticociliatosis pathogen Pseudocohnilembus persalinus provides insight into its virulence through horizontal gene transfer.</title>
        <authorList>
            <person name="Xiong J."/>
            <person name="Wang G."/>
            <person name="Cheng J."/>
            <person name="Tian M."/>
            <person name="Pan X."/>
            <person name="Warren A."/>
            <person name="Jiang C."/>
            <person name="Yuan D."/>
            <person name="Miao W."/>
        </authorList>
    </citation>
    <scope>NUCLEOTIDE SEQUENCE [LARGE SCALE GENOMIC DNA]</scope>
    <source>
        <strain evidence="2">36N120E</strain>
    </source>
</reference>
<evidence type="ECO:0000313" key="3">
    <source>
        <dbReference type="Proteomes" id="UP000054937"/>
    </source>
</evidence>
<sequence>MKNYSTNEKNNILLVYNLQENSQNAEIKNEIQYSQKQQNYDDSLEYLIQQNKKQYKQNDFTTINNKKLHEKNYLITSSQNFDFNRNNSNQNNNTLEYDQIKYSNLQNINKITPISSQINQKQQENEQQSKQKQIQKEQSNFKNNYYCDDQDDLLEADEDESEEFYIENVKTKNTRKYTKRVKQQNEHSIYKIEESESYKKSPKKLYSTKNIPKTYINALISYALSDEIKNYIKEQLRQKQFTFNHFQQFLKKMSRNPVITKMKQCCSQVAQMGNPKHEEFARLIRIVFFRFLRREKLSYFINKKKVERKIQTSSFYRNFKELVYFPDQFQSLRNSFGGQ</sequence>
<dbReference type="EMBL" id="LDAU01000239">
    <property type="protein sequence ID" value="KRW98575.1"/>
    <property type="molecule type" value="Genomic_DNA"/>
</dbReference>
<comment type="caution">
    <text evidence="2">The sequence shown here is derived from an EMBL/GenBank/DDBJ whole genome shotgun (WGS) entry which is preliminary data.</text>
</comment>
<feature type="region of interest" description="Disordered" evidence="1">
    <location>
        <begin position="117"/>
        <end position="137"/>
    </location>
</feature>
<accession>A0A0V0Q8U5</accession>
<protein>
    <submittedName>
        <fullName evidence="2">Uncharacterized protein</fullName>
    </submittedName>
</protein>
<gene>
    <name evidence="2" type="ORF">PPERSA_02383</name>
</gene>